<dbReference type="EMBL" id="JAIVGD010000028">
    <property type="protein sequence ID" value="KAH0737476.1"/>
    <property type="molecule type" value="Genomic_DNA"/>
</dbReference>
<evidence type="ECO:0000313" key="3">
    <source>
        <dbReference type="Proteomes" id="UP000826656"/>
    </source>
</evidence>
<evidence type="ECO:0000313" key="2">
    <source>
        <dbReference type="EMBL" id="KAH0737476.1"/>
    </source>
</evidence>
<proteinExistence type="predicted"/>
<feature type="region of interest" description="Disordered" evidence="1">
    <location>
        <begin position="148"/>
        <end position="169"/>
    </location>
</feature>
<feature type="compositionally biased region" description="Polar residues" evidence="1">
    <location>
        <begin position="1"/>
        <end position="17"/>
    </location>
</feature>
<protein>
    <submittedName>
        <fullName evidence="2">Uncharacterized protein</fullName>
    </submittedName>
</protein>
<feature type="region of interest" description="Disordered" evidence="1">
    <location>
        <begin position="1"/>
        <end position="62"/>
    </location>
</feature>
<comment type="caution">
    <text evidence="2">The sequence shown here is derived from an EMBL/GenBank/DDBJ whole genome shotgun (WGS) entry which is preliminary data.</text>
</comment>
<reference evidence="2 3" key="1">
    <citation type="journal article" date="2021" name="bioRxiv">
        <title>Chromosome-scale and haplotype-resolved genome assembly of a tetraploid potato cultivar.</title>
        <authorList>
            <person name="Sun H."/>
            <person name="Jiao W.-B."/>
            <person name="Krause K."/>
            <person name="Campoy J.A."/>
            <person name="Goel M."/>
            <person name="Folz-Donahue K."/>
            <person name="Kukat C."/>
            <person name="Huettel B."/>
            <person name="Schneeberger K."/>
        </authorList>
    </citation>
    <scope>NUCLEOTIDE SEQUENCE [LARGE SCALE GENOMIC DNA]</scope>
    <source>
        <strain evidence="2">SolTubOtavaFocal</strain>
        <tissue evidence="2">Leaves</tissue>
    </source>
</reference>
<accession>A0ABQ7TTJ4</accession>
<evidence type="ECO:0000256" key="1">
    <source>
        <dbReference type="SAM" id="MobiDB-lite"/>
    </source>
</evidence>
<sequence>MTNSSSSSKLPISQEIKTPSSFNFSIPPPEESPSTPGCGIGETGESNTPFTEAQSVVKPSLETPTEGLEVVSRVVSSTSLSGYSKEICLRVPHSVQPVFDQTPKSFDVDSEEEEEEETPLVWWRKRVQGVNVVSVTVPDLEVVDTLHEATRDDEPTKPEKKIKRKEKGKMVDLQTIGEGKRRYVTRNET</sequence>
<dbReference type="Proteomes" id="UP000826656">
    <property type="component" value="Unassembled WGS sequence"/>
</dbReference>
<gene>
    <name evidence="2" type="ORF">KY290_036181</name>
</gene>
<name>A0ABQ7TTJ4_SOLTU</name>
<organism evidence="2 3">
    <name type="scientific">Solanum tuberosum</name>
    <name type="common">Potato</name>
    <dbReference type="NCBI Taxonomy" id="4113"/>
    <lineage>
        <taxon>Eukaryota</taxon>
        <taxon>Viridiplantae</taxon>
        <taxon>Streptophyta</taxon>
        <taxon>Embryophyta</taxon>
        <taxon>Tracheophyta</taxon>
        <taxon>Spermatophyta</taxon>
        <taxon>Magnoliopsida</taxon>
        <taxon>eudicotyledons</taxon>
        <taxon>Gunneridae</taxon>
        <taxon>Pentapetalae</taxon>
        <taxon>asterids</taxon>
        <taxon>lamiids</taxon>
        <taxon>Solanales</taxon>
        <taxon>Solanaceae</taxon>
        <taxon>Solanoideae</taxon>
        <taxon>Solaneae</taxon>
        <taxon>Solanum</taxon>
    </lineage>
</organism>
<keyword evidence="3" id="KW-1185">Reference proteome</keyword>
<feature type="compositionally biased region" description="Basic and acidic residues" evidence="1">
    <location>
        <begin position="148"/>
        <end position="159"/>
    </location>
</feature>
<feature type="compositionally biased region" description="Polar residues" evidence="1">
    <location>
        <begin position="44"/>
        <end position="54"/>
    </location>
</feature>